<dbReference type="InterPro" id="IPR039205">
    <property type="entry name" value="NDUFA11"/>
</dbReference>
<name>A0A9P4TFG8_CURKU</name>
<dbReference type="PANTHER" id="PTHR21382">
    <property type="entry name" value="NADH-UBIQUINONE OXIDOREDUCTASE SUBUNIT"/>
    <property type="match status" value="1"/>
</dbReference>
<dbReference type="GO" id="GO:0005743">
    <property type="term" value="C:mitochondrial inner membrane"/>
    <property type="evidence" value="ECO:0007669"/>
    <property type="project" value="UniProtKB-SubCell"/>
</dbReference>
<evidence type="ECO:0000256" key="5">
    <source>
        <dbReference type="ARBA" id="ARBA00023128"/>
    </source>
</evidence>
<evidence type="ECO:0000313" key="8">
    <source>
        <dbReference type="Proteomes" id="UP000801428"/>
    </source>
</evidence>
<keyword evidence="6" id="KW-0472">Membrane</keyword>
<dbReference type="AlphaFoldDB" id="A0A9P4TFG8"/>
<reference evidence="7" key="1">
    <citation type="submission" date="2019-04" db="EMBL/GenBank/DDBJ databases">
        <title>Sequencing of skin fungus with MAO and IRED activity.</title>
        <authorList>
            <person name="Marsaioli A.J."/>
            <person name="Bonatto J.M.C."/>
            <person name="Reis Junior O."/>
        </authorList>
    </citation>
    <scope>NUCLEOTIDE SEQUENCE</scope>
    <source>
        <strain evidence="7">30M1</strain>
    </source>
</reference>
<dbReference type="GO" id="GO:0006120">
    <property type="term" value="P:mitochondrial electron transport, NADH to ubiquinone"/>
    <property type="evidence" value="ECO:0007669"/>
    <property type="project" value="InterPro"/>
</dbReference>
<evidence type="ECO:0000313" key="7">
    <source>
        <dbReference type="EMBL" id="KAF3004779.1"/>
    </source>
</evidence>
<protein>
    <submittedName>
        <fullName evidence="7">Uncharacterized protein</fullName>
    </submittedName>
</protein>
<gene>
    <name evidence="7" type="ORF">E8E13_002165</name>
</gene>
<dbReference type="Proteomes" id="UP000801428">
    <property type="component" value="Unassembled WGS sequence"/>
</dbReference>
<proteinExistence type="predicted"/>
<keyword evidence="8" id="KW-1185">Reference proteome</keyword>
<evidence type="ECO:0000256" key="1">
    <source>
        <dbReference type="ARBA" id="ARBA00004448"/>
    </source>
</evidence>
<keyword evidence="2" id="KW-0812">Transmembrane</keyword>
<evidence type="ECO:0000256" key="6">
    <source>
        <dbReference type="ARBA" id="ARBA00023136"/>
    </source>
</evidence>
<evidence type="ECO:0000256" key="4">
    <source>
        <dbReference type="ARBA" id="ARBA00022989"/>
    </source>
</evidence>
<organism evidence="7 8">
    <name type="scientific">Curvularia kusanoi</name>
    <name type="common">Cochliobolus kusanoi</name>
    <dbReference type="NCBI Taxonomy" id="90978"/>
    <lineage>
        <taxon>Eukaryota</taxon>
        <taxon>Fungi</taxon>
        <taxon>Dikarya</taxon>
        <taxon>Ascomycota</taxon>
        <taxon>Pezizomycotina</taxon>
        <taxon>Dothideomycetes</taxon>
        <taxon>Pleosporomycetidae</taxon>
        <taxon>Pleosporales</taxon>
        <taxon>Pleosporineae</taxon>
        <taxon>Pleosporaceae</taxon>
        <taxon>Curvularia</taxon>
    </lineage>
</organism>
<dbReference type="EMBL" id="SWKU01000007">
    <property type="protein sequence ID" value="KAF3004779.1"/>
    <property type="molecule type" value="Genomic_DNA"/>
</dbReference>
<accession>A0A9P4TFG8</accession>
<comment type="caution">
    <text evidence="7">The sequence shown here is derived from an EMBL/GenBank/DDBJ whole genome shotgun (WGS) entry which is preliminary data.</text>
</comment>
<dbReference type="PANTHER" id="PTHR21382:SF1">
    <property type="entry name" value="NADH DEHYDROGENASE [UBIQUINONE] 1 ALPHA SUBCOMPLEX SUBUNIT 11"/>
    <property type="match status" value="1"/>
</dbReference>
<keyword evidence="5" id="KW-0496">Mitochondrion</keyword>
<evidence type="ECO:0000256" key="2">
    <source>
        <dbReference type="ARBA" id="ARBA00022692"/>
    </source>
</evidence>
<sequence length="238" mass="25417">MADDAAPGSRRQCGLASTNAKTANFNHRHVDVESSPDEIPAAIPPAMADQQPSYRPRDALHNTGNAMLQTGAVGAVIAGVQNTLRKQNVGAMGILTRSGGIIALFAGAGGAYQFTLDATANMQHKDDCYNEFYAGFAAGATAGIFKRSLPFMLGAGAAFGTGMAAFRYTAGLRGIASGEVDEEEIERREAMKKLRRRPLSETLEQLGEGRGIYGPGYEERRRQRIMEKYGVDVKAAQA</sequence>
<keyword evidence="3" id="KW-0999">Mitochondrion inner membrane</keyword>
<dbReference type="GO" id="GO:0045271">
    <property type="term" value="C:respiratory chain complex I"/>
    <property type="evidence" value="ECO:0007669"/>
    <property type="project" value="InterPro"/>
</dbReference>
<dbReference type="OrthoDB" id="1913277at2759"/>
<comment type="subcellular location">
    <subcellularLocation>
        <location evidence="1">Mitochondrion inner membrane</location>
        <topology evidence="1">Multi-pass membrane protein</topology>
    </subcellularLocation>
</comment>
<keyword evidence="4" id="KW-1133">Transmembrane helix</keyword>
<evidence type="ECO:0000256" key="3">
    <source>
        <dbReference type="ARBA" id="ARBA00022792"/>
    </source>
</evidence>